<evidence type="ECO:0000313" key="2">
    <source>
        <dbReference type="Proteomes" id="UP001229346"/>
    </source>
</evidence>
<name>A0ABT9U5P8_PAEHA</name>
<evidence type="ECO:0000313" key="1">
    <source>
        <dbReference type="EMBL" id="MDQ0114338.1"/>
    </source>
</evidence>
<dbReference type="EMBL" id="JAUSSU010000007">
    <property type="protein sequence ID" value="MDQ0114338.1"/>
    <property type="molecule type" value="Genomic_DNA"/>
</dbReference>
<protein>
    <submittedName>
        <fullName evidence="1">RNase P/RNase MRP subunit p29</fullName>
    </submittedName>
</protein>
<organism evidence="1 2">
    <name type="scientific">Paenibacillus harenae</name>
    <dbReference type="NCBI Taxonomy" id="306543"/>
    <lineage>
        <taxon>Bacteria</taxon>
        <taxon>Bacillati</taxon>
        <taxon>Bacillota</taxon>
        <taxon>Bacilli</taxon>
        <taxon>Bacillales</taxon>
        <taxon>Paenibacillaceae</taxon>
        <taxon>Paenibacillus</taxon>
    </lineage>
</organism>
<dbReference type="RefSeq" id="WP_307205663.1">
    <property type="nucleotide sequence ID" value="NZ_JAUSSU010000007.1"/>
</dbReference>
<proteinExistence type="predicted"/>
<dbReference type="Proteomes" id="UP001229346">
    <property type="component" value="Unassembled WGS sequence"/>
</dbReference>
<reference evidence="1 2" key="1">
    <citation type="submission" date="2023-07" db="EMBL/GenBank/DDBJ databases">
        <title>Sorghum-associated microbial communities from plants grown in Nebraska, USA.</title>
        <authorList>
            <person name="Schachtman D."/>
        </authorList>
    </citation>
    <scope>NUCLEOTIDE SEQUENCE [LARGE SCALE GENOMIC DNA]</scope>
    <source>
        <strain evidence="1 2">CC482</strain>
    </source>
</reference>
<accession>A0ABT9U5P8</accession>
<keyword evidence="2" id="KW-1185">Reference proteome</keyword>
<sequence length="68" mass="7751">MVNVDEYIGLVVIVELDTTEKLEGLLEKIEDEEITDCYKVRNGSEAWIVPRHTIARVTPIPVHGFRLS</sequence>
<comment type="caution">
    <text evidence="1">The sequence shown here is derived from an EMBL/GenBank/DDBJ whole genome shotgun (WGS) entry which is preliminary data.</text>
</comment>
<gene>
    <name evidence="1" type="ORF">J2T15_003793</name>
</gene>